<name>A0A251NIE2_PRUPE</name>
<evidence type="ECO:0000256" key="1">
    <source>
        <dbReference type="SAM" id="Phobius"/>
    </source>
</evidence>
<accession>A0A251NIE2</accession>
<evidence type="ECO:0000313" key="2">
    <source>
        <dbReference type="EMBL" id="ONH99096.1"/>
    </source>
</evidence>
<dbReference type="Gramene" id="ONH99096">
    <property type="protein sequence ID" value="ONH99096"/>
    <property type="gene ID" value="PRUPE_6G011400"/>
</dbReference>
<dbReference type="Proteomes" id="UP000006882">
    <property type="component" value="Chromosome G6"/>
</dbReference>
<organism evidence="2 3">
    <name type="scientific">Prunus persica</name>
    <name type="common">Peach</name>
    <name type="synonym">Amygdalus persica</name>
    <dbReference type="NCBI Taxonomy" id="3760"/>
    <lineage>
        <taxon>Eukaryota</taxon>
        <taxon>Viridiplantae</taxon>
        <taxon>Streptophyta</taxon>
        <taxon>Embryophyta</taxon>
        <taxon>Tracheophyta</taxon>
        <taxon>Spermatophyta</taxon>
        <taxon>Magnoliopsida</taxon>
        <taxon>eudicotyledons</taxon>
        <taxon>Gunneridae</taxon>
        <taxon>Pentapetalae</taxon>
        <taxon>rosids</taxon>
        <taxon>fabids</taxon>
        <taxon>Rosales</taxon>
        <taxon>Rosaceae</taxon>
        <taxon>Amygdaloideae</taxon>
        <taxon>Amygdaleae</taxon>
        <taxon>Prunus</taxon>
    </lineage>
</organism>
<protein>
    <submittedName>
        <fullName evidence="2">Uncharacterized protein</fullName>
    </submittedName>
</protein>
<evidence type="ECO:0000313" key="3">
    <source>
        <dbReference type="Proteomes" id="UP000006882"/>
    </source>
</evidence>
<feature type="transmembrane region" description="Helical" evidence="1">
    <location>
        <begin position="76"/>
        <end position="95"/>
    </location>
</feature>
<keyword evidence="3" id="KW-1185">Reference proteome</keyword>
<dbReference type="AlphaFoldDB" id="A0A251NIE2"/>
<keyword evidence="1" id="KW-1133">Transmembrane helix</keyword>
<proteinExistence type="predicted"/>
<dbReference type="EMBL" id="CM007656">
    <property type="protein sequence ID" value="ONH99096.1"/>
    <property type="molecule type" value="Genomic_DNA"/>
</dbReference>
<dbReference type="eggNOG" id="ENOG502SD8G">
    <property type="taxonomic scope" value="Eukaryota"/>
</dbReference>
<dbReference type="Gene3D" id="1.10.8.60">
    <property type="match status" value="1"/>
</dbReference>
<gene>
    <name evidence="2" type="ORF">PRUPE_6G011400</name>
</gene>
<sequence length="96" mass="11292">MHEAAMAAVEEKLTSLASWGSSPCIIKETHFKQALAKITPSLSDKDLRDYGNFRKQQGKWTSKRKARKGEHVCQECPYRFFIYFYLTSFILRYLFF</sequence>
<reference evidence="2 3" key="1">
    <citation type="journal article" date="2013" name="Nat. Genet.">
        <title>The high-quality draft genome of peach (Prunus persica) identifies unique patterns of genetic diversity, domestication and genome evolution.</title>
        <authorList>
            <consortium name="International Peach Genome Initiative"/>
            <person name="Verde I."/>
            <person name="Abbott A.G."/>
            <person name="Scalabrin S."/>
            <person name="Jung S."/>
            <person name="Shu S."/>
            <person name="Marroni F."/>
            <person name="Zhebentyayeva T."/>
            <person name="Dettori M.T."/>
            <person name="Grimwood J."/>
            <person name="Cattonaro F."/>
            <person name="Zuccolo A."/>
            <person name="Rossini L."/>
            <person name="Jenkins J."/>
            <person name="Vendramin E."/>
            <person name="Meisel L.A."/>
            <person name="Decroocq V."/>
            <person name="Sosinski B."/>
            <person name="Prochnik S."/>
            <person name="Mitros T."/>
            <person name="Policriti A."/>
            <person name="Cipriani G."/>
            <person name="Dondini L."/>
            <person name="Ficklin S."/>
            <person name="Goodstein D.M."/>
            <person name="Xuan P."/>
            <person name="Del Fabbro C."/>
            <person name="Aramini V."/>
            <person name="Copetti D."/>
            <person name="Gonzalez S."/>
            <person name="Horner D.S."/>
            <person name="Falchi R."/>
            <person name="Lucas S."/>
            <person name="Mica E."/>
            <person name="Maldonado J."/>
            <person name="Lazzari B."/>
            <person name="Bielenberg D."/>
            <person name="Pirona R."/>
            <person name="Miculan M."/>
            <person name="Barakat A."/>
            <person name="Testolin R."/>
            <person name="Stella A."/>
            <person name="Tartarini S."/>
            <person name="Tonutti P."/>
            <person name="Arus P."/>
            <person name="Orellana A."/>
            <person name="Wells C."/>
            <person name="Main D."/>
            <person name="Vizzotto G."/>
            <person name="Silva H."/>
            <person name="Salamini F."/>
            <person name="Schmutz J."/>
            <person name="Morgante M."/>
            <person name="Rokhsar D.S."/>
        </authorList>
    </citation>
    <scope>NUCLEOTIDE SEQUENCE [LARGE SCALE GENOMIC DNA]</scope>
    <source>
        <strain evidence="3">cv. Nemared</strain>
    </source>
</reference>
<keyword evidence="1" id="KW-0472">Membrane</keyword>
<keyword evidence="1" id="KW-0812">Transmembrane</keyword>